<sequence length="187" mass="19564">MVLSSPVSVLTGGPGTGKTHTLRAVLILARAKRLRCVLAAPTGRAAKRMEEATGWPAGTLHRVLELRPGGQAGCNPDRPLEADLMVDEVSMLDTLLANQLAKAVAPGAHLLLVGDPDQLPSVGAGEVLADLLRSEQFPVTRLTHIFRQTEGRASATATTRPHSSAAMTASRPGSPATPGRRECATRA</sequence>
<evidence type="ECO:0000256" key="2">
    <source>
        <dbReference type="ARBA" id="ARBA00022840"/>
    </source>
</evidence>
<feature type="region of interest" description="Disordered" evidence="3">
    <location>
        <begin position="150"/>
        <end position="187"/>
    </location>
</feature>
<dbReference type="PANTHER" id="PTHR43788">
    <property type="entry name" value="DNA2/NAM7 HELICASE FAMILY MEMBER"/>
    <property type="match status" value="1"/>
</dbReference>
<dbReference type="GO" id="GO:0009338">
    <property type="term" value="C:exodeoxyribonuclease V complex"/>
    <property type="evidence" value="ECO:0007669"/>
    <property type="project" value="TreeGrafter"/>
</dbReference>
<dbReference type="InterPro" id="IPR027417">
    <property type="entry name" value="P-loop_NTPase"/>
</dbReference>
<keyword evidence="1" id="KW-0547">Nucleotide-binding</keyword>
<keyword evidence="4" id="KW-0347">Helicase</keyword>
<accession>A0A6J4UDS8</accession>
<keyword evidence="2" id="KW-0067">ATP-binding</keyword>
<feature type="compositionally biased region" description="Polar residues" evidence="3">
    <location>
        <begin position="155"/>
        <end position="167"/>
    </location>
</feature>
<reference evidence="4" key="1">
    <citation type="submission" date="2020-02" db="EMBL/GenBank/DDBJ databases">
        <authorList>
            <person name="Meier V. D."/>
        </authorList>
    </citation>
    <scope>NUCLEOTIDE SEQUENCE</scope>
    <source>
        <strain evidence="4">AVDCRST_MAG19</strain>
    </source>
</reference>
<dbReference type="Pfam" id="PF13604">
    <property type="entry name" value="AAA_30"/>
    <property type="match status" value="1"/>
</dbReference>
<dbReference type="EMBL" id="CADCWL010000012">
    <property type="protein sequence ID" value="CAA9545562.1"/>
    <property type="molecule type" value="Genomic_DNA"/>
</dbReference>
<dbReference type="PANTHER" id="PTHR43788:SF6">
    <property type="entry name" value="DNA HELICASE B"/>
    <property type="match status" value="1"/>
</dbReference>
<protein>
    <submittedName>
        <fullName evidence="4">RecD-like DNA helicase YrrC</fullName>
    </submittedName>
</protein>
<organism evidence="4">
    <name type="scientific">uncultured Thermomicrobiales bacterium</name>
    <dbReference type="NCBI Taxonomy" id="1645740"/>
    <lineage>
        <taxon>Bacteria</taxon>
        <taxon>Pseudomonadati</taxon>
        <taxon>Thermomicrobiota</taxon>
        <taxon>Thermomicrobia</taxon>
        <taxon>Thermomicrobiales</taxon>
        <taxon>environmental samples</taxon>
    </lineage>
</organism>
<dbReference type="AlphaFoldDB" id="A0A6J4UDS8"/>
<proteinExistence type="predicted"/>
<dbReference type="CDD" id="cd17933">
    <property type="entry name" value="DEXSc_RecD-like"/>
    <property type="match status" value="1"/>
</dbReference>
<name>A0A6J4UDS8_9BACT</name>
<evidence type="ECO:0000313" key="4">
    <source>
        <dbReference type="EMBL" id="CAA9545562.1"/>
    </source>
</evidence>
<dbReference type="InterPro" id="IPR050534">
    <property type="entry name" value="Coronavir_polyprotein_1ab"/>
</dbReference>
<dbReference type="GO" id="GO:0017116">
    <property type="term" value="F:single-stranded DNA helicase activity"/>
    <property type="evidence" value="ECO:0007669"/>
    <property type="project" value="TreeGrafter"/>
</dbReference>
<dbReference type="GO" id="GO:0006310">
    <property type="term" value="P:DNA recombination"/>
    <property type="evidence" value="ECO:0007669"/>
    <property type="project" value="TreeGrafter"/>
</dbReference>
<dbReference type="GO" id="GO:0005524">
    <property type="term" value="F:ATP binding"/>
    <property type="evidence" value="ECO:0007669"/>
    <property type="project" value="UniProtKB-KW"/>
</dbReference>
<dbReference type="SUPFAM" id="SSF52540">
    <property type="entry name" value="P-loop containing nucleoside triphosphate hydrolases"/>
    <property type="match status" value="1"/>
</dbReference>
<evidence type="ECO:0000256" key="1">
    <source>
        <dbReference type="ARBA" id="ARBA00022741"/>
    </source>
</evidence>
<keyword evidence="4" id="KW-0378">Hydrolase</keyword>
<gene>
    <name evidence="4" type="ORF">AVDCRST_MAG19-202</name>
</gene>
<dbReference type="Gene3D" id="3.40.50.300">
    <property type="entry name" value="P-loop containing nucleotide triphosphate hydrolases"/>
    <property type="match status" value="1"/>
</dbReference>
<evidence type="ECO:0000256" key="3">
    <source>
        <dbReference type="SAM" id="MobiDB-lite"/>
    </source>
</evidence>